<accession>A0A6J6W4Y0</accession>
<evidence type="ECO:0000256" key="1">
    <source>
        <dbReference type="SAM" id="Phobius"/>
    </source>
</evidence>
<feature type="transmembrane region" description="Helical" evidence="1">
    <location>
        <begin position="43"/>
        <end position="62"/>
    </location>
</feature>
<proteinExistence type="predicted"/>
<feature type="transmembrane region" description="Helical" evidence="1">
    <location>
        <begin position="97"/>
        <end position="119"/>
    </location>
</feature>
<organism evidence="2">
    <name type="scientific">freshwater metagenome</name>
    <dbReference type="NCBI Taxonomy" id="449393"/>
    <lineage>
        <taxon>unclassified sequences</taxon>
        <taxon>metagenomes</taxon>
        <taxon>ecological metagenomes</taxon>
    </lineage>
</organism>
<name>A0A6J6W4Y0_9ZZZZ</name>
<protein>
    <submittedName>
        <fullName evidence="2">Unannotated protein</fullName>
    </submittedName>
</protein>
<keyword evidence="1" id="KW-0472">Membrane</keyword>
<dbReference type="EMBL" id="CAEZZX010000093">
    <property type="protein sequence ID" value="CAB4778584.1"/>
    <property type="molecule type" value="Genomic_DNA"/>
</dbReference>
<feature type="transmembrane region" description="Helical" evidence="1">
    <location>
        <begin position="12"/>
        <end position="31"/>
    </location>
</feature>
<evidence type="ECO:0000313" key="2">
    <source>
        <dbReference type="EMBL" id="CAB4778584.1"/>
    </source>
</evidence>
<gene>
    <name evidence="2" type="ORF">UFOPK2938_00565</name>
</gene>
<dbReference type="AlphaFoldDB" id="A0A6J6W4Y0"/>
<feature type="transmembrane region" description="Helical" evidence="1">
    <location>
        <begin position="74"/>
        <end position="90"/>
    </location>
</feature>
<sequence length="127" mass="13730">MWLSIGMDILREIVLVVHFIGLASLFGGFFVQMTSREKVINNAMFHGVLVQLVTGILLVGLREMQDLEVDQVKVAVKLVITAVIAVLIVINRKKATVALPVWAIIGGLTLLNIAIAVLWTGGAVDPT</sequence>
<reference evidence="2" key="1">
    <citation type="submission" date="2020-05" db="EMBL/GenBank/DDBJ databases">
        <authorList>
            <person name="Chiriac C."/>
            <person name="Salcher M."/>
            <person name="Ghai R."/>
            <person name="Kavagutti S V."/>
        </authorList>
    </citation>
    <scope>NUCLEOTIDE SEQUENCE</scope>
</reference>
<keyword evidence="1" id="KW-1133">Transmembrane helix</keyword>
<keyword evidence="1" id="KW-0812">Transmembrane</keyword>